<reference evidence="1 2" key="1">
    <citation type="submission" date="2019-10" db="EMBL/GenBank/DDBJ databases">
        <title>Actinomadura rubteroloni sp. nov. and Actinomadura macrotermitis sp. nov., isolated from the gut of fungus growing-termite Macrotermes natalensis.</title>
        <authorList>
            <person name="Benndorf R."/>
            <person name="Martin K."/>
            <person name="Kuefner M."/>
            <person name="De Beer W."/>
            <person name="Kaster A.-K."/>
            <person name="Vollmers J."/>
            <person name="Poulsen M."/>
            <person name="Beemelmanns C."/>
        </authorList>
    </citation>
    <scope>NUCLEOTIDE SEQUENCE [LARGE SCALE GENOMIC DNA]</scope>
    <source>
        <strain evidence="1 2">RB68</strain>
    </source>
</reference>
<comment type="caution">
    <text evidence="1">The sequence shown here is derived from an EMBL/GenBank/DDBJ whole genome shotgun (WGS) entry which is preliminary data.</text>
</comment>
<accession>A0A7K0BRM0</accession>
<dbReference type="EMBL" id="WEGH01000001">
    <property type="protein sequence ID" value="MQY03845.1"/>
    <property type="molecule type" value="Genomic_DNA"/>
</dbReference>
<proteinExistence type="predicted"/>
<gene>
    <name evidence="1" type="ORF">ACRB68_18910</name>
</gene>
<sequence length="519" mass="55972">MARDRGEGPVAYLASLLFCAVLAAVLLLTGLGGDVARFTGAAICRVGQAAGLVAHCDPPGRPGTDRTAPDPDQPVQPCLAGSESTYLEETVTIPTKRVDVRTNSRGTIQLNKRVGPDGRPVWEVVDFTWGEGGVSTPEVGKGPVKGGVWGGLMMTNGKVYGGFTTEEEARRFFDDLKEHRIGSEVKFTLRTNPVTGGFVWLGSKLPWVGDDIDRYMGGSEPDRKPTGEYLDGGITGGLKGDVELGPVKIPLKGRGWLISGTQHNLVNGEKTTYYTQRGEAEVAVQLDLGDIISKLPPPLRRSAQQGLEAGLDAVLNVVEGQLKSKIGNNFVLQPGQRAQIKGAVKLNPSIGLNYKHRAGTTWGVTQDKDGKVVRVTQTQNGQDVLYARVDGKLKSSNSVGDKFDATGGKQWILFAQRTLTEKALDYSRADDRKLIDQYLLDGDTDALERAWDQGAGTMGRTTYDNTGETGKAEAKGAAGGKPKTRWGIFEIGREDEKSILQDAQYFKPGVGWVPWKACR</sequence>
<protein>
    <submittedName>
        <fullName evidence="1">Uncharacterized protein</fullName>
    </submittedName>
</protein>
<dbReference type="Proteomes" id="UP000487268">
    <property type="component" value="Unassembled WGS sequence"/>
</dbReference>
<dbReference type="AlphaFoldDB" id="A0A7K0BRM0"/>
<evidence type="ECO:0000313" key="1">
    <source>
        <dbReference type="EMBL" id="MQY03845.1"/>
    </source>
</evidence>
<evidence type="ECO:0000313" key="2">
    <source>
        <dbReference type="Proteomes" id="UP000487268"/>
    </source>
</evidence>
<keyword evidence="2" id="KW-1185">Reference proteome</keyword>
<name>A0A7K0BRM0_9ACTN</name>
<dbReference type="RefSeq" id="WP_153531719.1">
    <property type="nucleotide sequence ID" value="NZ_WEGH01000001.1"/>
</dbReference>
<dbReference type="OrthoDB" id="3450346at2"/>
<organism evidence="1 2">
    <name type="scientific">Actinomadura macrotermitis</name>
    <dbReference type="NCBI Taxonomy" id="2585200"/>
    <lineage>
        <taxon>Bacteria</taxon>
        <taxon>Bacillati</taxon>
        <taxon>Actinomycetota</taxon>
        <taxon>Actinomycetes</taxon>
        <taxon>Streptosporangiales</taxon>
        <taxon>Thermomonosporaceae</taxon>
        <taxon>Actinomadura</taxon>
    </lineage>
</organism>